<dbReference type="Gene3D" id="3.30.565.10">
    <property type="entry name" value="Histidine kinase-like ATPase, C-terminal domain"/>
    <property type="match status" value="1"/>
</dbReference>
<evidence type="ECO:0000313" key="11">
    <source>
        <dbReference type="Proteomes" id="UP000557772"/>
    </source>
</evidence>
<dbReference type="PROSITE" id="PS50109">
    <property type="entry name" value="HIS_KIN"/>
    <property type="match status" value="1"/>
</dbReference>
<dbReference type="CDD" id="cd00130">
    <property type="entry name" value="PAS"/>
    <property type="match status" value="1"/>
</dbReference>
<evidence type="ECO:0000256" key="1">
    <source>
        <dbReference type="ARBA" id="ARBA00000085"/>
    </source>
</evidence>
<dbReference type="InterPro" id="IPR035965">
    <property type="entry name" value="PAS-like_dom_sf"/>
</dbReference>
<dbReference type="CDD" id="cd00082">
    <property type="entry name" value="HisKA"/>
    <property type="match status" value="1"/>
</dbReference>
<dbReference type="InterPro" id="IPR004358">
    <property type="entry name" value="Sig_transdc_His_kin-like_C"/>
</dbReference>
<name>A0A849AJR1_9MICO</name>
<dbReference type="GO" id="GO:0005886">
    <property type="term" value="C:plasma membrane"/>
    <property type="evidence" value="ECO:0007669"/>
    <property type="project" value="UniProtKB-SubCell"/>
</dbReference>
<dbReference type="PANTHER" id="PTHR43711">
    <property type="entry name" value="TWO-COMPONENT HISTIDINE KINASE"/>
    <property type="match status" value="1"/>
</dbReference>
<dbReference type="Pfam" id="PF13188">
    <property type="entry name" value="PAS_8"/>
    <property type="match status" value="1"/>
</dbReference>
<accession>A0A849AJR1</accession>
<evidence type="ECO:0000259" key="8">
    <source>
        <dbReference type="PROSITE" id="PS50109"/>
    </source>
</evidence>
<dbReference type="InterPro" id="IPR036890">
    <property type="entry name" value="HATPase_C_sf"/>
</dbReference>
<sequence length="362" mass="39670">MTLDGPQPVEPALAPGVYRALLEQLPEGVVVADAQARLVLTNQRAERLTGIPLSTLLGSDIRETLPLVSPDGRSFWATDNPWDGLHTRSGSPERRMLLPGGHSVLMATRHIRGGAPRRALQWLVLTMRSATVRDRIEAETSALVTTVAHELRAPLGAVRGFSRTLRTRWEQLREDQKRWMLGAIETDAARLQRLVGELLDISRIDTGRLELRRRPVDLAEIVRACVDRLVNNGEDPARFRVVQLVDDVELWGDADRLTQVVSNLLENAVGHGAGKITTTIDVVGDEVRLDIADEGPGIAPEHRSLVFSRFWQAGRRGNGNGLGLFVVQGLAQAHGGHVEVLETEHGATFCVTLPGGVPDHLK</sequence>
<dbReference type="Gene3D" id="3.30.450.20">
    <property type="entry name" value="PAS domain"/>
    <property type="match status" value="1"/>
</dbReference>
<evidence type="ECO:0000256" key="6">
    <source>
        <dbReference type="ARBA" id="ARBA00022777"/>
    </source>
</evidence>
<dbReference type="SMART" id="SM00091">
    <property type="entry name" value="PAS"/>
    <property type="match status" value="1"/>
</dbReference>
<dbReference type="InterPro" id="IPR050736">
    <property type="entry name" value="Sensor_HK_Regulatory"/>
</dbReference>
<dbReference type="PROSITE" id="PS50112">
    <property type="entry name" value="PAS"/>
    <property type="match status" value="1"/>
</dbReference>
<reference evidence="10 11" key="1">
    <citation type="submission" date="2020-05" db="EMBL/GenBank/DDBJ databases">
        <title>Flexivirga sp. ID2601S isolated from air conditioner.</title>
        <authorList>
            <person name="Kim D.H."/>
        </authorList>
    </citation>
    <scope>NUCLEOTIDE SEQUENCE [LARGE SCALE GENOMIC DNA]</scope>
    <source>
        <strain evidence="10 11">ID2601S</strain>
    </source>
</reference>
<dbReference type="SMART" id="SM00387">
    <property type="entry name" value="HATPase_c"/>
    <property type="match status" value="1"/>
</dbReference>
<dbReference type="SUPFAM" id="SSF55874">
    <property type="entry name" value="ATPase domain of HSP90 chaperone/DNA topoisomerase II/histidine kinase"/>
    <property type="match status" value="1"/>
</dbReference>
<dbReference type="InterPro" id="IPR003661">
    <property type="entry name" value="HisK_dim/P_dom"/>
</dbReference>
<keyword evidence="4" id="KW-0597">Phosphoprotein</keyword>
<comment type="subcellular location">
    <subcellularLocation>
        <location evidence="2">Cell membrane</location>
    </subcellularLocation>
</comment>
<feature type="domain" description="Histidine kinase" evidence="8">
    <location>
        <begin position="146"/>
        <end position="357"/>
    </location>
</feature>
<dbReference type="Proteomes" id="UP000557772">
    <property type="component" value="Unassembled WGS sequence"/>
</dbReference>
<evidence type="ECO:0000313" key="10">
    <source>
        <dbReference type="EMBL" id="NNG40655.1"/>
    </source>
</evidence>
<protein>
    <recommendedName>
        <fullName evidence="3">histidine kinase</fullName>
        <ecNumber evidence="3">2.7.13.3</ecNumber>
    </recommendedName>
</protein>
<dbReference type="PANTHER" id="PTHR43711:SF1">
    <property type="entry name" value="HISTIDINE KINASE 1"/>
    <property type="match status" value="1"/>
</dbReference>
<proteinExistence type="predicted"/>
<dbReference type="EC" id="2.7.13.3" evidence="3"/>
<dbReference type="Gene3D" id="1.10.287.130">
    <property type="match status" value="1"/>
</dbReference>
<dbReference type="SUPFAM" id="SSF55785">
    <property type="entry name" value="PYP-like sensor domain (PAS domain)"/>
    <property type="match status" value="1"/>
</dbReference>
<evidence type="ECO:0000256" key="3">
    <source>
        <dbReference type="ARBA" id="ARBA00012438"/>
    </source>
</evidence>
<dbReference type="SUPFAM" id="SSF47384">
    <property type="entry name" value="Homodimeric domain of signal transducing histidine kinase"/>
    <property type="match status" value="1"/>
</dbReference>
<evidence type="ECO:0000256" key="4">
    <source>
        <dbReference type="ARBA" id="ARBA00022553"/>
    </source>
</evidence>
<keyword evidence="5" id="KW-0808">Transferase</keyword>
<dbReference type="InterPro" id="IPR000014">
    <property type="entry name" value="PAS"/>
</dbReference>
<dbReference type="AlphaFoldDB" id="A0A849AJR1"/>
<feature type="domain" description="PAS" evidence="9">
    <location>
        <begin position="14"/>
        <end position="74"/>
    </location>
</feature>
<dbReference type="InterPro" id="IPR036097">
    <property type="entry name" value="HisK_dim/P_sf"/>
</dbReference>
<dbReference type="GO" id="GO:0000155">
    <property type="term" value="F:phosphorelay sensor kinase activity"/>
    <property type="evidence" value="ECO:0007669"/>
    <property type="project" value="InterPro"/>
</dbReference>
<evidence type="ECO:0000256" key="2">
    <source>
        <dbReference type="ARBA" id="ARBA00004236"/>
    </source>
</evidence>
<dbReference type="CDD" id="cd00075">
    <property type="entry name" value="HATPase"/>
    <property type="match status" value="1"/>
</dbReference>
<dbReference type="InterPro" id="IPR003594">
    <property type="entry name" value="HATPase_dom"/>
</dbReference>
<dbReference type="PRINTS" id="PR00344">
    <property type="entry name" value="BCTRLSENSOR"/>
</dbReference>
<evidence type="ECO:0000256" key="7">
    <source>
        <dbReference type="ARBA" id="ARBA00023012"/>
    </source>
</evidence>
<evidence type="ECO:0000259" key="9">
    <source>
        <dbReference type="PROSITE" id="PS50112"/>
    </source>
</evidence>
<dbReference type="SMART" id="SM00388">
    <property type="entry name" value="HisKA"/>
    <property type="match status" value="1"/>
</dbReference>
<gene>
    <name evidence="10" type="ORF">HJ588_15420</name>
</gene>
<dbReference type="NCBIfam" id="TIGR00229">
    <property type="entry name" value="sensory_box"/>
    <property type="match status" value="1"/>
</dbReference>
<keyword evidence="7" id="KW-0902">Two-component regulatory system</keyword>
<dbReference type="InterPro" id="IPR005467">
    <property type="entry name" value="His_kinase_dom"/>
</dbReference>
<dbReference type="EMBL" id="JABENB010000002">
    <property type="protein sequence ID" value="NNG40655.1"/>
    <property type="molecule type" value="Genomic_DNA"/>
</dbReference>
<comment type="catalytic activity">
    <reaction evidence="1">
        <text>ATP + protein L-histidine = ADP + protein N-phospho-L-histidine.</text>
        <dbReference type="EC" id="2.7.13.3"/>
    </reaction>
</comment>
<comment type="caution">
    <text evidence="10">The sequence shown here is derived from an EMBL/GenBank/DDBJ whole genome shotgun (WGS) entry which is preliminary data.</text>
</comment>
<dbReference type="RefSeq" id="WP_171157119.1">
    <property type="nucleotide sequence ID" value="NZ_JABENB010000002.1"/>
</dbReference>
<organism evidence="10 11">
    <name type="scientific">Flexivirga aerilata</name>
    <dbReference type="NCBI Taxonomy" id="1656889"/>
    <lineage>
        <taxon>Bacteria</taxon>
        <taxon>Bacillati</taxon>
        <taxon>Actinomycetota</taxon>
        <taxon>Actinomycetes</taxon>
        <taxon>Micrococcales</taxon>
        <taxon>Dermacoccaceae</taxon>
        <taxon>Flexivirga</taxon>
    </lineage>
</organism>
<dbReference type="Pfam" id="PF02518">
    <property type="entry name" value="HATPase_c"/>
    <property type="match status" value="1"/>
</dbReference>
<keyword evidence="11" id="KW-1185">Reference proteome</keyword>
<evidence type="ECO:0000256" key="5">
    <source>
        <dbReference type="ARBA" id="ARBA00022679"/>
    </source>
</evidence>
<keyword evidence="6 10" id="KW-0418">Kinase</keyword>
<dbReference type="Pfam" id="PF00512">
    <property type="entry name" value="HisKA"/>
    <property type="match status" value="1"/>
</dbReference>